<reference evidence="8" key="1">
    <citation type="journal article" date="2014" name="Int. J. Syst. Evol. Microbiol.">
        <title>Complete genome sequence of Corynebacterium casei LMG S-19264T (=DSM 44701T), isolated from a smear-ripened cheese.</title>
        <authorList>
            <consortium name="US DOE Joint Genome Institute (JGI-PGF)"/>
            <person name="Walter F."/>
            <person name="Albersmeier A."/>
            <person name="Kalinowski J."/>
            <person name="Ruckert C."/>
        </authorList>
    </citation>
    <scope>NUCLEOTIDE SEQUENCE</scope>
    <source>
        <strain evidence="8">CGMCC 1.6333</strain>
    </source>
</reference>
<keyword evidence="4 6" id="KW-1133">Transmembrane helix</keyword>
<name>A0A917WRQ3_9BACI</name>
<evidence type="ECO:0000256" key="1">
    <source>
        <dbReference type="ARBA" id="ARBA00004162"/>
    </source>
</evidence>
<gene>
    <name evidence="8" type="ORF">GCM10011351_07190</name>
</gene>
<comment type="subcellular location">
    <subcellularLocation>
        <location evidence="1">Cell membrane</location>
        <topology evidence="1">Single-pass membrane protein</topology>
    </subcellularLocation>
</comment>
<dbReference type="PANTHER" id="PTHR33885">
    <property type="entry name" value="PHAGE SHOCK PROTEIN C"/>
    <property type="match status" value="1"/>
</dbReference>
<comment type="caution">
    <text evidence="8">The sequence shown here is derived from an EMBL/GenBank/DDBJ whole genome shotgun (WGS) entry which is preliminary data.</text>
</comment>
<evidence type="ECO:0000313" key="8">
    <source>
        <dbReference type="EMBL" id="GGM23958.1"/>
    </source>
</evidence>
<reference evidence="8" key="2">
    <citation type="submission" date="2020-09" db="EMBL/GenBank/DDBJ databases">
        <authorList>
            <person name="Sun Q."/>
            <person name="Zhou Y."/>
        </authorList>
    </citation>
    <scope>NUCLEOTIDE SEQUENCE</scope>
    <source>
        <strain evidence="8">CGMCC 1.6333</strain>
    </source>
</reference>
<evidence type="ECO:0000259" key="7">
    <source>
        <dbReference type="Pfam" id="PF04024"/>
    </source>
</evidence>
<dbReference type="GO" id="GO:0005886">
    <property type="term" value="C:plasma membrane"/>
    <property type="evidence" value="ECO:0007669"/>
    <property type="project" value="UniProtKB-SubCell"/>
</dbReference>
<evidence type="ECO:0000256" key="2">
    <source>
        <dbReference type="ARBA" id="ARBA00022475"/>
    </source>
</evidence>
<feature type="domain" description="Phage shock protein PspC N-terminal" evidence="7">
    <location>
        <begin position="3"/>
        <end position="60"/>
    </location>
</feature>
<keyword evidence="3 6" id="KW-0812">Transmembrane</keyword>
<dbReference type="Proteomes" id="UP000618460">
    <property type="component" value="Unassembled WGS sequence"/>
</dbReference>
<accession>A0A917WRQ3</accession>
<keyword evidence="5 6" id="KW-0472">Membrane</keyword>
<dbReference type="AlphaFoldDB" id="A0A917WRQ3"/>
<protein>
    <recommendedName>
        <fullName evidence="7">Phage shock protein PspC N-terminal domain-containing protein</fullName>
    </recommendedName>
</protein>
<proteinExistence type="predicted"/>
<evidence type="ECO:0000256" key="5">
    <source>
        <dbReference type="ARBA" id="ARBA00023136"/>
    </source>
</evidence>
<dbReference type="InterPro" id="IPR052027">
    <property type="entry name" value="PspC"/>
</dbReference>
<sequence length="61" mass="6888">MEKKLTRSIYDRKLSGVFGGLGNYLNIDPTILRLLFAAFTIFNPIFILIYIVAAVIIPTEL</sequence>
<dbReference type="InterPro" id="IPR007168">
    <property type="entry name" value="Phageshock_PspC_N"/>
</dbReference>
<keyword evidence="2" id="KW-1003">Cell membrane</keyword>
<dbReference type="EMBL" id="BMLG01000001">
    <property type="protein sequence ID" value="GGM23958.1"/>
    <property type="molecule type" value="Genomic_DNA"/>
</dbReference>
<dbReference type="PANTHER" id="PTHR33885:SF3">
    <property type="entry name" value="PHAGE SHOCK PROTEIN C"/>
    <property type="match status" value="1"/>
</dbReference>
<dbReference type="RefSeq" id="WP_117152381.1">
    <property type="nucleotide sequence ID" value="NZ_BMLG01000001.1"/>
</dbReference>
<evidence type="ECO:0000313" key="9">
    <source>
        <dbReference type="Proteomes" id="UP000618460"/>
    </source>
</evidence>
<feature type="transmembrane region" description="Helical" evidence="6">
    <location>
        <begin position="34"/>
        <end position="57"/>
    </location>
</feature>
<dbReference type="Pfam" id="PF04024">
    <property type="entry name" value="PspC"/>
    <property type="match status" value="1"/>
</dbReference>
<organism evidence="8 9">
    <name type="scientific">Paraliobacillus quinghaiensis</name>
    <dbReference type="NCBI Taxonomy" id="470815"/>
    <lineage>
        <taxon>Bacteria</taxon>
        <taxon>Bacillati</taxon>
        <taxon>Bacillota</taxon>
        <taxon>Bacilli</taxon>
        <taxon>Bacillales</taxon>
        <taxon>Bacillaceae</taxon>
        <taxon>Paraliobacillus</taxon>
    </lineage>
</organism>
<evidence type="ECO:0000256" key="3">
    <source>
        <dbReference type="ARBA" id="ARBA00022692"/>
    </source>
</evidence>
<dbReference type="OrthoDB" id="9815286at2"/>
<evidence type="ECO:0000256" key="6">
    <source>
        <dbReference type="SAM" id="Phobius"/>
    </source>
</evidence>
<evidence type="ECO:0000256" key="4">
    <source>
        <dbReference type="ARBA" id="ARBA00022989"/>
    </source>
</evidence>
<keyword evidence="9" id="KW-1185">Reference proteome</keyword>